<protein>
    <submittedName>
        <fullName evidence="1">Uncharacterized protein b608R</fullName>
    </submittedName>
</protein>
<keyword evidence="2" id="KW-1185">Reference proteome</keyword>
<gene>
    <name evidence="1" type="primary">b608R</name>
    <name evidence="1" type="ORF">NY2A_b608R</name>
</gene>
<proteinExistence type="predicted"/>
<dbReference type="EMBL" id="DQ491002">
    <property type="protein sequence ID" value="ABT15007.1"/>
    <property type="molecule type" value="Genomic_DNA"/>
</dbReference>
<evidence type="ECO:0000313" key="2">
    <source>
        <dbReference type="Proteomes" id="UP000202419"/>
    </source>
</evidence>
<dbReference type="GeneID" id="5659555"/>
<reference evidence="1 2" key="1">
    <citation type="journal article" date="2007" name="Virology">
        <title>Sequence and annotation of the 369-kb NY-2A and the 345-kb AR158 viruses that infect Chlorella NC64A.</title>
        <authorList>
            <person name="Fitzgerald L.A."/>
            <person name="Graves M.V."/>
            <person name="Li X."/>
            <person name="Feldblyum T."/>
            <person name="Nierman W.C."/>
            <person name="Van Etten J.L."/>
        </authorList>
    </citation>
    <scope>NUCLEOTIDE SEQUENCE [LARGE SCALE GENOMIC DNA]</scope>
    <source>
        <strain evidence="1 2">NY-2A</strain>
    </source>
</reference>
<evidence type="ECO:0000313" key="1">
    <source>
        <dbReference type="EMBL" id="ABT15007.1"/>
    </source>
</evidence>
<dbReference type="KEGG" id="vg:5659555"/>
<organismHost>
    <name type="scientific">Chlorella</name>
    <dbReference type="NCBI Taxonomy" id="3071"/>
</organismHost>
<accession>A7IXD3</accession>
<dbReference type="Proteomes" id="UP000202419">
    <property type="component" value="Segment"/>
</dbReference>
<organism evidence="1 2">
    <name type="scientific">Paramecium bursaria Chlorella virus NY2A</name>
    <name type="common">PBCV-NY2A</name>
    <dbReference type="NCBI Taxonomy" id="46021"/>
    <lineage>
        <taxon>Viruses</taxon>
        <taxon>Varidnaviria</taxon>
        <taxon>Bamfordvirae</taxon>
        <taxon>Nucleocytoviricota</taxon>
        <taxon>Megaviricetes</taxon>
        <taxon>Algavirales</taxon>
        <taxon>Phycodnaviridae</taxon>
        <taxon>Chlorovirus</taxon>
        <taxon>Chlorovirus americanus</taxon>
    </lineage>
</organism>
<dbReference type="RefSeq" id="YP_001497804.1">
    <property type="nucleotide sequence ID" value="NC_009898.1"/>
</dbReference>
<sequence>MRIRMDETDIDRHIYVQFEQTSRQHFVRICCGDLFGRNVFRNHIGLSSLIYGGNRQPRNVCKLLLE</sequence>
<name>A7IXD3_PBCVN</name>